<accession>A0A7Z2JIJ9</accession>
<dbReference type="Proteomes" id="UP000433577">
    <property type="component" value="Chromosome 2"/>
</dbReference>
<gene>
    <name evidence="1" type="ORF">FAZ98_22105</name>
</gene>
<reference evidence="1 2" key="1">
    <citation type="submission" date="2019-12" db="EMBL/GenBank/DDBJ databases">
        <title>Paraburkholderia acidiphila 7Q-K02 sp. nov and Paraburkholderia acidisoli DHF22 sp. nov., two strains isolated from forest soil.</title>
        <authorList>
            <person name="Gao Z."/>
            <person name="Qiu L."/>
        </authorList>
    </citation>
    <scope>NUCLEOTIDE SEQUENCE [LARGE SCALE GENOMIC DNA]</scope>
    <source>
        <strain evidence="1 2">DHF22</strain>
    </source>
</reference>
<dbReference type="EMBL" id="CP046914">
    <property type="protein sequence ID" value="QGZ64415.1"/>
    <property type="molecule type" value="Genomic_DNA"/>
</dbReference>
<protein>
    <submittedName>
        <fullName evidence="1">Uncharacterized protein</fullName>
    </submittedName>
</protein>
<organism evidence="1 2">
    <name type="scientific">Paraburkholderia acidisoli</name>
    <dbReference type="NCBI Taxonomy" id="2571748"/>
    <lineage>
        <taxon>Bacteria</taxon>
        <taxon>Pseudomonadati</taxon>
        <taxon>Pseudomonadota</taxon>
        <taxon>Betaproteobacteria</taxon>
        <taxon>Burkholderiales</taxon>
        <taxon>Burkholderiaceae</taxon>
        <taxon>Paraburkholderia</taxon>
    </lineage>
</organism>
<dbReference type="RefSeq" id="WP_158953819.1">
    <property type="nucleotide sequence ID" value="NZ_CP046914.1"/>
</dbReference>
<dbReference type="AlphaFoldDB" id="A0A7Z2JIJ9"/>
<dbReference type="KEGG" id="pacs:FAZ98_22105"/>
<evidence type="ECO:0000313" key="2">
    <source>
        <dbReference type="Proteomes" id="UP000433577"/>
    </source>
</evidence>
<sequence>MEFAQQSPITQSKIEVKLALHPHDHRRAMAAAKALNLAEDEFYALAVHLGAAQILRDAQAA</sequence>
<proteinExistence type="predicted"/>
<keyword evidence="2" id="KW-1185">Reference proteome</keyword>
<evidence type="ECO:0000313" key="1">
    <source>
        <dbReference type="EMBL" id="QGZ64415.1"/>
    </source>
</evidence>
<name>A0A7Z2JIJ9_9BURK</name>